<dbReference type="PRINTS" id="PR00364">
    <property type="entry name" value="DISEASERSIST"/>
</dbReference>
<gene>
    <name evidence="11" type="ORF">IEQ34_016814</name>
</gene>
<dbReference type="Gene3D" id="3.40.50.300">
    <property type="entry name" value="P-loop containing nucleotide triphosphate hydrolases"/>
    <property type="match status" value="1"/>
</dbReference>
<dbReference type="AlphaFoldDB" id="A0AAV7FYP8"/>
<dbReference type="InterPro" id="IPR032675">
    <property type="entry name" value="LRR_dom_sf"/>
</dbReference>
<dbReference type="InterPro" id="IPR041118">
    <property type="entry name" value="Rx_N"/>
</dbReference>
<keyword evidence="2" id="KW-0433">Leucine-rich repeat</keyword>
<dbReference type="GO" id="GO:0006952">
    <property type="term" value="P:defense response"/>
    <property type="evidence" value="ECO:0007669"/>
    <property type="project" value="UniProtKB-KW"/>
</dbReference>
<sequence>MADRIIAVIVSKLIDALIYTLSTIHSENSRAASVEKDIDELSSRAEMVRAILCDADRRGSSSNAVEDNEKTLLWLRDLELLVVDVEDLREEFKTLAVLASSDLENNRKRKRSWNPLSALQRPDLRDSRAMVQRIDEIRKNFDAILRDRQYLELDIGENWRVRTRKHWPSSVTGFIRNEQIVYGRDTEKEEIIRLLIYSGGDGVSVISIVGIGGIGKTTLARAIFRNPRVESYFDLKIWVYLGLGVDAAGVMTEIIRAVTRKNVNISNFDLMQRRLRDILLGKRFLLVLDDVWNEELFFWDNLLAPLHCGALGSKVLVTTRSETVSRMMRALHRLQLDALKDEECWLLFRDQALMHLTSSDMEKLEDIGRQIVRRCQGSPFALKKVAGLLHPATSEDELRNALHGLKDIEKDEFKILSALIVSYEHLPLHLKHCFAYCSIFPHGYEFDRDRLVLQWIAVGFIQADGRRRVEDIGYAYFNDLMWSLFFDALGGYGKAENIYKIPGAIHDLASYVSRHKCLRVDFRGALHGEFEKALYASLNQHNMEPKTLEKVYKNSRLRALVIHGEDRVALEQVPCDLFKKLRCLRVLNLSSTELKELPDSVCDLIHLKYLDLSNTQLKILPDSMCKLYNLQTLELSECYKLLELPKEFCNLVNLRHLGLQLDWEFMGRRVDLISMPPGLGRLKSLQTLSRFVVSSDVGCSIGELKNLNLHGDLRISKLEKVINLRHAEEADLKSKQYIDRLILQWSCDSGFNAEVHSGFNEQFSLGYQENVLENLCPHPKLRSLWIENYDGRKLPDWLDNPSLCRLQNLRLSNCRGCEHLPRLGLLPALKNLHLEAIHRVKNMGDFVTFPLLEVFTLQDMPSMERLFETANCTIPRLSELFISNCPNLLELPPAINSLPKLEIRNCPRLSNPYRVDP</sequence>
<dbReference type="InterPro" id="IPR002182">
    <property type="entry name" value="NB-ARC"/>
</dbReference>
<feature type="domain" description="Disease resistance N-terminal" evidence="8">
    <location>
        <begin position="22"/>
        <end position="101"/>
    </location>
</feature>
<protein>
    <submittedName>
        <fullName evidence="11">Uncharacterized protein</fullName>
    </submittedName>
</protein>
<feature type="domain" description="Disease resistance protein winged helix" evidence="9">
    <location>
        <begin position="439"/>
        <end position="509"/>
    </location>
</feature>
<evidence type="ECO:0000256" key="5">
    <source>
        <dbReference type="ARBA" id="ARBA00022821"/>
    </source>
</evidence>
<feature type="domain" description="NB-ARC" evidence="7">
    <location>
        <begin position="185"/>
        <end position="354"/>
    </location>
</feature>
<dbReference type="GO" id="GO:0043531">
    <property type="term" value="F:ADP binding"/>
    <property type="evidence" value="ECO:0007669"/>
    <property type="project" value="InterPro"/>
</dbReference>
<dbReference type="PANTHER" id="PTHR36766">
    <property type="entry name" value="PLANT BROAD-SPECTRUM MILDEW RESISTANCE PROTEIN RPW8"/>
    <property type="match status" value="1"/>
</dbReference>
<evidence type="ECO:0000256" key="2">
    <source>
        <dbReference type="ARBA" id="ARBA00022614"/>
    </source>
</evidence>
<keyword evidence="12" id="KW-1185">Reference proteome</keyword>
<dbReference type="GO" id="GO:0051707">
    <property type="term" value="P:response to other organism"/>
    <property type="evidence" value="ECO:0007669"/>
    <property type="project" value="UniProtKB-ARBA"/>
</dbReference>
<evidence type="ECO:0000256" key="6">
    <source>
        <dbReference type="ARBA" id="ARBA00022840"/>
    </source>
</evidence>
<name>A0AAV7FYP8_DENCH</name>
<evidence type="ECO:0000259" key="7">
    <source>
        <dbReference type="Pfam" id="PF00931"/>
    </source>
</evidence>
<keyword evidence="3" id="KW-0677">Repeat</keyword>
<feature type="domain" description="R13L1/DRL21-like LRR repeat region" evidence="10">
    <location>
        <begin position="701"/>
        <end position="836"/>
    </location>
</feature>
<dbReference type="Pfam" id="PF25019">
    <property type="entry name" value="LRR_R13L1-DRL21"/>
    <property type="match status" value="1"/>
</dbReference>
<dbReference type="EMBL" id="JAGFBR010000015">
    <property type="protein sequence ID" value="KAH0454890.1"/>
    <property type="molecule type" value="Genomic_DNA"/>
</dbReference>
<dbReference type="Pfam" id="PF00931">
    <property type="entry name" value="NB-ARC"/>
    <property type="match status" value="1"/>
</dbReference>
<keyword evidence="4" id="KW-0547">Nucleotide-binding</keyword>
<proteinExistence type="inferred from homology"/>
<evidence type="ECO:0000256" key="3">
    <source>
        <dbReference type="ARBA" id="ARBA00022737"/>
    </source>
</evidence>
<accession>A0AAV7FYP8</accession>
<dbReference type="Proteomes" id="UP000775213">
    <property type="component" value="Unassembled WGS sequence"/>
</dbReference>
<evidence type="ECO:0000256" key="4">
    <source>
        <dbReference type="ARBA" id="ARBA00022741"/>
    </source>
</evidence>
<comment type="caution">
    <text evidence="11">The sequence shown here is derived from an EMBL/GenBank/DDBJ whole genome shotgun (WGS) entry which is preliminary data.</text>
</comment>
<evidence type="ECO:0000313" key="12">
    <source>
        <dbReference type="Proteomes" id="UP000775213"/>
    </source>
</evidence>
<dbReference type="SUPFAM" id="SSF52058">
    <property type="entry name" value="L domain-like"/>
    <property type="match status" value="1"/>
</dbReference>
<dbReference type="Gene3D" id="1.20.5.4130">
    <property type="match status" value="1"/>
</dbReference>
<dbReference type="Pfam" id="PF18052">
    <property type="entry name" value="Rx_N"/>
    <property type="match status" value="1"/>
</dbReference>
<dbReference type="Pfam" id="PF00560">
    <property type="entry name" value="LRR_1"/>
    <property type="match status" value="1"/>
</dbReference>
<dbReference type="InterPro" id="IPR058922">
    <property type="entry name" value="WHD_DRP"/>
</dbReference>
<dbReference type="InterPro" id="IPR042197">
    <property type="entry name" value="Apaf_helical"/>
</dbReference>
<comment type="similarity">
    <text evidence="1">Belongs to the disease resistance NB-LRR family.</text>
</comment>
<evidence type="ECO:0000259" key="8">
    <source>
        <dbReference type="Pfam" id="PF18052"/>
    </source>
</evidence>
<dbReference type="SMART" id="SM00369">
    <property type="entry name" value="LRR_TYP"/>
    <property type="match status" value="2"/>
</dbReference>
<dbReference type="InterPro" id="IPR056789">
    <property type="entry name" value="LRR_R13L1-DRL21"/>
</dbReference>
<dbReference type="PANTHER" id="PTHR36766:SF40">
    <property type="entry name" value="DISEASE RESISTANCE PROTEIN RGA3"/>
    <property type="match status" value="1"/>
</dbReference>
<dbReference type="Pfam" id="PF23559">
    <property type="entry name" value="WHD_DRP"/>
    <property type="match status" value="1"/>
</dbReference>
<dbReference type="Gene3D" id="1.10.8.430">
    <property type="entry name" value="Helical domain of apoptotic protease-activating factors"/>
    <property type="match status" value="1"/>
</dbReference>
<reference evidence="11 12" key="1">
    <citation type="journal article" date="2021" name="Hortic Res">
        <title>Chromosome-scale assembly of the Dendrobium chrysotoxum genome enhances the understanding of orchid evolution.</title>
        <authorList>
            <person name="Zhang Y."/>
            <person name="Zhang G.Q."/>
            <person name="Zhang D."/>
            <person name="Liu X.D."/>
            <person name="Xu X.Y."/>
            <person name="Sun W.H."/>
            <person name="Yu X."/>
            <person name="Zhu X."/>
            <person name="Wang Z.W."/>
            <person name="Zhao X."/>
            <person name="Zhong W.Y."/>
            <person name="Chen H."/>
            <person name="Yin W.L."/>
            <person name="Huang T."/>
            <person name="Niu S.C."/>
            <person name="Liu Z.J."/>
        </authorList>
    </citation>
    <scope>NUCLEOTIDE SEQUENCE [LARGE SCALE GENOMIC DNA]</scope>
    <source>
        <strain evidence="11">Lindl</strain>
    </source>
</reference>
<dbReference type="Gene3D" id="3.80.10.10">
    <property type="entry name" value="Ribonuclease Inhibitor"/>
    <property type="match status" value="1"/>
</dbReference>
<evidence type="ECO:0000259" key="9">
    <source>
        <dbReference type="Pfam" id="PF23559"/>
    </source>
</evidence>
<dbReference type="InterPro" id="IPR001611">
    <property type="entry name" value="Leu-rich_rpt"/>
</dbReference>
<organism evidence="11 12">
    <name type="scientific">Dendrobium chrysotoxum</name>
    <name type="common">Orchid</name>
    <dbReference type="NCBI Taxonomy" id="161865"/>
    <lineage>
        <taxon>Eukaryota</taxon>
        <taxon>Viridiplantae</taxon>
        <taxon>Streptophyta</taxon>
        <taxon>Embryophyta</taxon>
        <taxon>Tracheophyta</taxon>
        <taxon>Spermatophyta</taxon>
        <taxon>Magnoliopsida</taxon>
        <taxon>Liliopsida</taxon>
        <taxon>Asparagales</taxon>
        <taxon>Orchidaceae</taxon>
        <taxon>Epidendroideae</taxon>
        <taxon>Malaxideae</taxon>
        <taxon>Dendrobiinae</taxon>
        <taxon>Dendrobium</taxon>
    </lineage>
</organism>
<keyword evidence="6" id="KW-0067">ATP-binding</keyword>
<dbReference type="SUPFAM" id="SSF52540">
    <property type="entry name" value="P-loop containing nucleoside triphosphate hydrolases"/>
    <property type="match status" value="1"/>
</dbReference>
<evidence type="ECO:0000256" key="1">
    <source>
        <dbReference type="ARBA" id="ARBA00008894"/>
    </source>
</evidence>
<keyword evidence="5" id="KW-0611">Plant defense</keyword>
<dbReference type="InterPro" id="IPR003591">
    <property type="entry name" value="Leu-rich_rpt_typical-subtyp"/>
</dbReference>
<dbReference type="InterPro" id="IPR027417">
    <property type="entry name" value="P-loop_NTPase"/>
</dbReference>
<dbReference type="FunFam" id="3.40.50.300:FF:001091">
    <property type="entry name" value="Probable disease resistance protein At1g61300"/>
    <property type="match status" value="1"/>
</dbReference>
<evidence type="ECO:0000259" key="10">
    <source>
        <dbReference type="Pfam" id="PF25019"/>
    </source>
</evidence>
<dbReference type="GO" id="GO:0005524">
    <property type="term" value="F:ATP binding"/>
    <property type="evidence" value="ECO:0007669"/>
    <property type="project" value="UniProtKB-KW"/>
</dbReference>
<evidence type="ECO:0000313" key="11">
    <source>
        <dbReference type="EMBL" id="KAH0454890.1"/>
    </source>
</evidence>